<evidence type="ECO:0000313" key="2">
    <source>
        <dbReference type="Proteomes" id="UP000233248"/>
    </source>
</evidence>
<dbReference type="InterPro" id="IPR013324">
    <property type="entry name" value="RNA_pol_sigma_r3/r4-like"/>
</dbReference>
<dbReference type="OrthoDB" id="5348672at2"/>
<sequence>MSSVDILKYKIKNAKLNTNKIEKICICFVQDLTASQTAQKLNISRQTINSYYKKMRSHLISNEQKAISKKSCLLKYIHFNNEIVFFIENEKEAILINHNNTLIDTKIKEQLLKHKKANSAKLLYSKREKKFLLIGFLKTQNCLEEFINKRLKKFRGINKNNFQIHIKESIIRYNEEKNYIFKQLISLFN</sequence>
<proteinExistence type="predicted"/>
<comment type="caution">
    <text evidence="1">The sequence shown here is derived from an EMBL/GenBank/DDBJ whole genome shotgun (WGS) entry which is preliminary data.</text>
</comment>
<keyword evidence="2" id="KW-1185">Reference proteome</keyword>
<dbReference type="RefSeq" id="WP_101185943.1">
    <property type="nucleotide sequence ID" value="NZ_CP031218.1"/>
</dbReference>
<dbReference type="KEGG" id="ahs:AHALO_0399"/>
<dbReference type="AlphaFoldDB" id="A0A2N1IZF4"/>
<organism evidence="1 2">
    <name type="scientific">Malaciobacter halophilus</name>
    <dbReference type="NCBI Taxonomy" id="197482"/>
    <lineage>
        <taxon>Bacteria</taxon>
        <taxon>Pseudomonadati</taxon>
        <taxon>Campylobacterota</taxon>
        <taxon>Epsilonproteobacteria</taxon>
        <taxon>Campylobacterales</taxon>
        <taxon>Arcobacteraceae</taxon>
        <taxon>Malaciobacter</taxon>
    </lineage>
</organism>
<evidence type="ECO:0000313" key="1">
    <source>
        <dbReference type="EMBL" id="PKI79683.1"/>
    </source>
</evidence>
<dbReference type="EMBL" id="NXIF01000080">
    <property type="protein sequence ID" value="PKI79683.1"/>
    <property type="molecule type" value="Genomic_DNA"/>
</dbReference>
<protein>
    <submittedName>
        <fullName evidence="1">Uncharacterized protein</fullName>
    </submittedName>
</protein>
<dbReference type="SUPFAM" id="SSF88659">
    <property type="entry name" value="Sigma3 and sigma4 domains of RNA polymerase sigma factors"/>
    <property type="match status" value="1"/>
</dbReference>
<reference evidence="1 2" key="1">
    <citation type="submission" date="2017-09" db="EMBL/GenBank/DDBJ databases">
        <title>Genomics of the genus Arcobacter.</title>
        <authorList>
            <person name="Perez-Cataluna A."/>
            <person name="Figueras M.J."/>
            <person name="Salas-Masso N."/>
        </authorList>
    </citation>
    <scope>NUCLEOTIDE SEQUENCE [LARGE SCALE GENOMIC DNA]</scope>
    <source>
        <strain evidence="1 2">DSM 18005</strain>
    </source>
</reference>
<gene>
    <name evidence="1" type="ORF">CP960_13230</name>
</gene>
<name>A0A2N1IZF4_9BACT</name>
<dbReference type="Proteomes" id="UP000233248">
    <property type="component" value="Unassembled WGS sequence"/>
</dbReference>
<accession>A0A2N1IZF4</accession>